<dbReference type="RefSeq" id="WP_370891301.1">
    <property type="nucleotide sequence ID" value="NZ_JBGJLR010000004.1"/>
</dbReference>
<dbReference type="InterPro" id="IPR010131">
    <property type="entry name" value="MdtP/NodT-like"/>
</dbReference>
<keyword evidence="2" id="KW-0812">Transmembrane</keyword>
<dbReference type="NCBIfam" id="TIGR01845">
    <property type="entry name" value="outer_NodT"/>
    <property type="match status" value="1"/>
</dbReference>
<reference evidence="4 5" key="1">
    <citation type="submission" date="2024-08" db="EMBL/GenBank/DDBJ databases">
        <authorList>
            <person name="Feng Z."/>
            <person name="Ronholm J."/>
        </authorList>
    </citation>
    <scope>NUCLEOTIDE SEQUENCE [LARGE SCALE GENOMIC DNA]</scope>
    <source>
        <strain evidence="4 5">4-AB0-8</strain>
    </source>
</reference>
<evidence type="ECO:0000256" key="2">
    <source>
        <dbReference type="RuleBase" id="RU362097"/>
    </source>
</evidence>
<dbReference type="Gene3D" id="1.20.1600.10">
    <property type="entry name" value="Outer membrane efflux proteins (OEP)"/>
    <property type="match status" value="1"/>
</dbReference>
<accession>A0ABV4IBA4</accession>
<gene>
    <name evidence="4" type="ORF">ACBP88_06120</name>
</gene>
<keyword evidence="3" id="KW-0175">Coiled coil</keyword>
<dbReference type="PANTHER" id="PTHR30203">
    <property type="entry name" value="OUTER MEMBRANE CATION EFFLUX PROTEIN"/>
    <property type="match status" value="1"/>
</dbReference>
<comment type="caution">
    <text evidence="4">The sequence shown here is derived from an EMBL/GenBank/DDBJ whole genome shotgun (WGS) entry which is preliminary data.</text>
</comment>
<keyword evidence="5" id="KW-1185">Reference proteome</keyword>
<organism evidence="4 5">
    <name type="scientific">Comamonas jiangduensis</name>
    <dbReference type="NCBI Taxonomy" id="1194168"/>
    <lineage>
        <taxon>Bacteria</taxon>
        <taxon>Pseudomonadati</taxon>
        <taxon>Pseudomonadota</taxon>
        <taxon>Betaproteobacteria</taxon>
        <taxon>Burkholderiales</taxon>
        <taxon>Comamonadaceae</taxon>
        <taxon>Comamonas</taxon>
    </lineage>
</organism>
<sequence>MAILATGCAPSQALTEPDTALPAHYPASNFAATASADTGLPAWQAMVQDRTLQQLLEQASTHNHDLRLALLRAQEARAAYGIQRADRLPSIGLGSSHARARVPGDLNASRQSVVGSDHEVFVGLNSWELDLWGRVRQLSEAALQQYLASEAGAQAARQALLAQVARTYLALREADDRLALTRSTVQSRAETLRIFTRRHEVGATSKYALTQVQSLHHQALAIAVQLEQERAQLAHALHLLTGADVAQLPPLERDTQIFAPVPVGLPSSLLTARPDIIAAEHQLQASRAQVGAARAAFFPRIALTGSWGSGSAELSGLFESGSQAWTFMPSIALPIFDGGRRQANLDLAAVRQNAAVVTYERTIQTAFREVADALAMRQGMAQQLDIQQSNLQSLQERARLAQLRYDNGASPYLDVLDAQRELLSAAQQLVQARYALQSAHVSLYTALGGGTSLGTAAPAASATTPTPNS</sequence>
<dbReference type="InterPro" id="IPR003423">
    <property type="entry name" value="OMP_efflux"/>
</dbReference>
<keyword evidence="2" id="KW-0564">Palmitate</keyword>
<dbReference type="Gene3D" id="2.20.200.10">
    <property type="entry name" value="Outer membrane efflux proteins (OEP)"/>
    <property type="match status" value="1"/>
</dbReference>
<proteinExistence type="inferred from homology"/>
<name>A0ABV4IBA4_9BURK</name>
<keyword evidence="2" id="KW-0449">Lipoprotein</keyword>
<keyword evidence="2" id="KW-0472">Membrane</keyword>
<protein>
    <submittedName>
        <fullName evidence="4">Efflux transporter outer membrane subunit</fullName>
    </submittedName>
</protein>
<evidence type="ECO:0000313" key="5">
    <source>
        <dbReference type="Proteomes" id="UP001567350"/>
    </source>
</evidence>
<feature type="coiled-coil region" evidence="3">
    <location>
        <begin position="377"/>
        <end position="404"/>
    </location>
</feature>
<dbReference type="SUPFAM" id="SSF56954">
    <property type="entry name" value="Outer membrane efflux proteins (OEP)"/>
    <property type="match status" value="1"/>
</dbReference>
<evidence type="ECO:0000256" key="3">
    <source>
        <dbReference type="SAM" id="Coils"/>
    </source>
</evidence>
<keyword evidence="2" id="KW-1134">Transmembrane beta strand</keyword>
<dbReference type="Proteomes" id="UP001567350">
    <property type="component" value="Unassembled WGS sequence"/>
</dbReference>
<comment type="subcellular location">
    <subcellularLocation>
        <location evidence="2">Cell membrane</location>
        <topology evidence="2">Lipid-anchor</topology>
    </subcellularLocation>
</comment>
<evidence type="ECO:0000313" key="4">
    <source>
        <dbReference type="EMBL" id="MEZ2739042.1"/>
    </source>
</evidence>
<evidence type="ECO:0000256" key="1">
    <source>
        <dbReference type="ARBA" id="ARBA00007613"/>
    </source>
</evidence>
<comment type="similarity">
    <text evidence="1 2">Belongs to the outer membrane factor (OMF) (TC 1.B.17) family.</text>
</comment>
<dbReference type="EMBL" id="JBGJLR010000004">
    <property type="protein sequence ID" value="MEZ2739042.1"/>
    <property type="molecule type" value="Genomic_DNA"/>
</dbReference>
<dbReference type="PANTHER" id="PTHR30203:SF33">
    <property type="entry name" value="BLR4455 PROTEIN"/>
    <property type="match status" value="1"/>
</dbReference>
<dbReference type="Pfam" id="PF02321">
    <property type="entry name" value="OEP"/>
    <property type="match status" value="2"/>
</dbReference>